<comment type="cofactor">
    <cofactor evidence="1">
        <name>heme b</name>
        <dbReference type="ChEBI" id="CHEBI:60344"/>
    </cofactor>
</comment>
<dbReference type="Proteomes" id="UP000249516">
    <property type="component" value="Unassembled WGS sequence"/>
</dbReference>
<gene>
    <name evidence="12" type="ORF">C1C97_006095</name>
</gene>
<evidence type="ECO:0000256" key="3">
    <source>
        <dbReference type="ARBA" id="ARBA00022617"/>
    </source>
</evidence>
<dbReference type="Pfam" id="PF20628">
    <property type="entry name" value="Dyp_perox_C"/>
    <property type="match status" value="1"/>
</dbReference>
<dbReference type="PANTHER" id="PTHR30521">
    <property type="entry name" value="DEFERROCHELATASE/PEROXIDASE"/>
    <property type="match status" value="1"/>
</dbReference>
<dbReference type="GO" id="GO:0046872">
    <property type="term" value="F:metal ion binding"/>
    <property type="evidence" value="ECO:0007669"/>
    <property type="project" value="UniProtKB-KW"/>
</dbReference>
<sequence>MAADHDPSPTGWSRRSLLAGAVAGAGATGIGAVSAAALGATDPRLSAAQDGPRPGLRTEPFHGARQAGVATLPQAFSAFIGLDLNASATRESLRRLLRILTDDAAALTQGEAPLNDQEPWLARNPSRLTVTVGFGPRAVRLVDRSRAPRWLRPLPAFGIDRLQEKWGQADLLLQLCCDDKLTLAHAQRVLLKDVRSFAAVRWVQDGFRNTVGATEDGQTMRNLFGQVDGTVNPYPGEADHDRVVYGQGGFTPWVQDGTSVVIRRIHMNLDTWDEADTPAREDAVGRKLSDGAPLTGRQEHDEPDFAAKGPLGFPVISSYSHVRRSRSDNPDEKIFRRVYNYDLAVSDASGRSRSGDVGGGVSNTGLIFASYQSDPEKQFVPIQKRLDELDMLNTWTVPIGSAVFAIPPGCRPGGFIGDALFT</sequence>
<dbReference type="NCBIfam" id="TIGR01413">
    <property type="entry name" value="Dyp_perox_fam"/>
    <property type="match status" value="1"/>
</dbReference>
<dbReference type="GO" id="GO:0004601">
    <property type="term" value="F:peroxidase activity"/>
    <property type="evidence" value="ECO:0007669"/>
    <property type="project" value="UniProtKB-KW"/>
</dbReference>
<feature type="compositionally biased region" description="Basic and acidic residues" evidence="9">
    <location>
        <begin position="277"/>
        <end position="289"/>
    </location>
</feature>
<dbReference type="InterPro" id="IPR006311">
    <property type="entry name" value="TAT_signal"/>
</dbReference>
<protein>
    <submittedName>
        <fullName evidence="12">Dyp-type peroxidase</fullName>
    </submittedName>
</protein>
<dbReference type="SUPFAM" id="SSF54909">
    <property type="entry name" value="Dimeric alpha+beta barrel"/>
    <property type="match status" value="1"/>
</dbReference>
<dbReference type="EMBL" id="PNJG02000002">
    <property type="protein sequence ID" value="RKQ34859.1"/>
    <property type="molecule type" value="Genomic_DNA"/>
</dbReference>
<dbReference type="InterPro" id="IPR006314">
    <property type="entry name" value="Dyp_peroxidase"/>
</dbReference>
<comment type="caution">
    <text evidence="12">The sequence shown here is derived from an EMBL/GenBank/DDBJ whole genome shotgun (WGS) entry which is preliminary data.</text>
</comment>
<organism evidence="12 13">
    <name type="scientific">Kocuria tytonis</name>
    <dbReference type="NCBI Taxonomy" id="2054280"/>
    <lineage>
        <taxon>Bacteria</taxon>
        <taxon>Bacillati</taxon>
        <taxon>Actinomycetota</taxon>
        <taxon>Actinomycetes</taxon>
        <taxon>Micrococcales</taxon>
        <taxon>Micrococcaceae</taxon>
        <taxon>Kocuria</taxon>
    </lineage>
</organism>
<evidence type="ECO:0000256" key="1">
    <source>
        <dbReference type="ARBA" id="ARBA00001970"/>
    </source>
</evidence>
<evidence type="ECO:0000259" key="10">
    <source>
        <dbReference type="Pfam" id="PF04261"/>
    </source>
</evidence>
<keyword evidence="5" id="KW-0732">Signal</keyword>
<keyword evidence="2 12" id="KW-0575">Peroxidase</keyword>
<feature type="region of interest" description="Disordered" evidence="9">
    <location>
        <begin position="277"/>
        <end position="307"/>
    </location>
</feature>
<feature type="domain" description="Dyp-type peroxidase C-terminal" evidence="11">
    <location>
        <begin position="220"/>
        <end position="410"/>
    </location>
</feature>
<keyword evidence="4" id="KW-0479">Metal-binding</keyword>
<evidence type="ECO:0000256" key="9">
    <source>
        <dbReference type="SAM" id="MobiDB-lite"/>
    </source>
</evidence>
<dbReference type="GO" id="GO:0020037">
    <property type="term" value="F:heme binding"/>
    <property type="evidence" value="ECO:0007669"/>
    <property type="project" value="InterPro"/>
</dbReference>
<reference evidence="12 13" key="1">
    <citation type="submission" date="2018-10" db="EMBL/GenBank/DDBJ databases">
        <title>Kocuria tytouropygialis sp. nov., isolated from the uropygial gland of an American barn owl (Tyto furcata).</title>
        <authorList>
            <person name="Braun M.S."/>
            <person name="Wang E."/>
            <person name="Zimmermann S."/>
            <person name="Wagner H."/>
            <person name="Wink M."/>
        </authorList>
    </citation>
    <scope>NUCLEOTIDE SEQUENCE [LARGE SCALE GENOMIC DNA]</scope>
    <source>
        <strain evidence="12 13">442</strain>
    </source>
</reference>
<dbReference type="InterPro" id="IPR048328">
    <property type="entry name" value="Dyp_perox_C"/>
</dbReference>
<comment type="similarity">
    <text evidence="8">Belongs to the DyP-type peroxidase family.</text>
</comment>
<evidence type="ECO:0000313" key="13">
    <source>
        <dbReference type="Proteomes" id="UP000249516"/>
    </source>
</evidence>
<accession>A0A495A575</accession>
<dbReference type="RefSeq" id="WP_121030658.1">
    <property type="nucleotide sequence ID" value="NZ_PNJG02000002.1"/>
</dbReference>
<dbReference type="InterPro" id="IPR011008">
    <property type="entry name" value="Dimeric_a/b-barrel"/>
</dbReference>
<dbReference type="GO" id="GO:0005829">
    <property type="term" value="C:cytosol"/>
    <property type="evidence" value="ECO:0007669"/>
    <property type="project" value="TreeGrafter"/>
</dbReference>
<keyword evidence="7" id="KW-0408">Iron</keyword>
<evidence type="ECO:0000256" key="6">
    <source>
        <dbReference type="ARBA" id="ARBA00023002"/>
    </source>
</evidence>
<evidence type="ECO:0000256" key="8">
    <source>
        <dbReference type="ARBA" id="ARBA00025737"/>
    </source>
</evidence>
<name>A0A495A575_9MICC</name>
<dbReference type="PROSITE" id="PS51404">
    <property type="entry name" value="DYP_PEROXIDASE"/>
    <property type="match status" value="1"/>
</dbReference>
<evidence type="ECO:0000259" key="11">
    <source>
        <dbReference type="Pfam" id="PF20628"/>
    </source>
</evidence>
<keyword evidence="6" id="KW-0560">Oxidoreductase</keyword>
<dbReference type="Pfam" id="PF04261">
    <property type="entry name" value="Dyp_perox_N"/>
    <property type="match status" value="1"/>
</dbReference>
<dbReference type="PROSITE" id="PS51318">
    <property type="entry name" value="TAT"/>
    <property type="match status" value="1"/>
</dbReference>
<evidence type="ECO:0000256" key="4">
    <source>
        <dbReference type="ARBA" id="ARBA00022723"/>
    </source>
</evidence>
<dbReference type="PANTHER" id="PTHR30521:SF4">
    <property type="entry name" value="DEFERROCHELATASE"/>
    <property type="match status" value="1"/>
</dbReference>
<dbReference type="OrthoDB" id="9781066at2"/>
<keyword evidence="3" id="KW-0349">Heme</keyword>
<feature type="domain" description="Dyp-type peroxidase N-terminal" evidence="10">
    <location>
        <begin position="66"/>
        <end position="208"/>
    </location>
</feature>
<dbReference type="AlphaFoldDB" id="A0A495A575"/>
<proteinExistence type="inferred from homology"/>
<dbReference type="InterPro" id="IPR048327">
    <property type="entry name" value="Dyp_perox_N"/>
</dbReference>
<keyword evidence="13" id="KW-1185">Reference proteome</keyword>
<evidence type="ECO:0000256" key="7">
    <source>
        <dbReference type="ARBA" id="ARBA00023004"/>
    </source>
</evidence>
<evidence type="ECO:0000256" key="5">
    <source>
        <dbReference type="ARBA" id="ARBA00022729"/>
    </source>
</evidence>
<evidence type="ECO:0000313" key="12">
    <source>
        <dbReference type="EMBL" id="RKQ34859.1"/>
    </source>
</evidence>
<evidence type="ECO:0000256" key="2">
    <source>
        <dbReference type="ARBA" id="ARBA00022559"/>
    </source>
</evidence>